<dbReference type="GO" id="GO:0006508">
    <property type="term" value="P:proteolysis"/>
    <property type="evidence" value="ECO:0007669"/>
    <property type="project" value="UniProtKB-KW"/>
</dbReference>
<dbReference type="InterPro" id="IPR021109">
    <property type="entry name" value="Peptidase_aspartic_dom_sf"/>
</dbReference>
<keyword evidence="11" id="KW-1185">Reference proteome</keyword>
<dbReference type="CDD" id="cd05471">
    <property type="entry name" value="pepsin_like"/>
    <property type="match status" value="1"/>
</dbReference>
<keyword evidence="2 7" id="KW-0645">Protease</keyword>
<evidence type="ECO:0000313" key="10">
    <source>
        <dbReference type="EMBL" id="GFE54141.1"/>
    </source>
</evidence>
<evidence type="ECO:0000259" key="9">
    <source>
        <dbReference type="PROSITE" id="PS51767"/>
    </source>
</evidence>
<dbReference type="Pfam" id="PF00026">
    <property type="entry name" value="Asp"/>
    <property type="match status" value="2"/>
</dbReference>
<dbReference type="PANTHER" id="PTHR47966">
    <property type="entry name" value="BETA-SITE APP-CLEAVING ENZYME, ISOFORM A-RELATED"/>
    <property type="match status" value="1"/>
</dbReference>
<evidence type="ECO:0000256" key="1">
    <source>
        <dbReference type="ARBA" id="ARBA00007447"/>
    </source>
</evidence>
<dbReference type="Gene3D" id="2.40.70.10">
    <property type="entry name" value="Acid Proteases"/>
    <property type="match status" value="2"/>
</dbReference>
<dbReference type="InterPro" id="IPR001969">
    <property type="entry name" value="Aspartic_peptidase_AS"/>
</dbReference>
<dbReference type="OrthoDB" id="771136at2759"/>
<sequence length="491" mass="54924">MEPSTTVVYALCCLVTAAQALNLEERGSRHHTYEVRLKKSDTSREDDMIRSYMNEQATRSAIQLLGVDAVTSSTIALTASRGNRLWATYFGEIIIGNAEDESDTFKVLFDTGSSELWVPDELCQSNACLSRKRFAREGRWTPKYDQHGNYIPILVKYLTGEMQAVDGTANVNLMNGITVKNANVGLATNLDIPILMELPWDGIVGLGFATDDQIARGSRPLLQAIQDNSLMYPHFRNQFAYYITKTGGNVTFGGFNNDYKRSSQDEFQWAPISTKGAYWAVNLLEISVREPSRHQSNRRKHHTRTNVGQLVMGPESPNTTGNGIDIATNRGEMVTDDDITQNEQGSLEESLSDGYTETVYRRKMDDAKVIIDTGTYLIYAPQTMQNLIASLTVNTCDDVRSLPILIFTLEGKGTGKGGNVEVQLAPDDYVLKFVDDDDQERCTLGIAVDDQAEELQLNAWTFGEVFLRKYYTVFDYDQRQIGFTPSKSDSQ</sequence>
<evidence type="ECO:0000256" key="4">
    <source>
        <dbReference type="ARBA" id="ARBA00022801"/>
    </source>
</evidence>
<evidence type="ECO:0000256" key="5">
    <source>
        <dbReference type="PIRSR" id="PIRSR601461-1"/>
    </source>
</evidence>
<keyword evidence="8" id="KW-0732">Signal</keyword>
<dbReference type="PRINTS" id="PR00792">
    <property type="entry name" value="PEPSIN"/>
</dbReference>
<evidence type="ECO:0000256" key="8">
    <source>
        <dbReference type="SAM" id="SignalP"/>
    </source>
</evidence>
<evidence type="ECO:0000313" key="11">
    <source>
        <dbReference type="Proteomes" id="UP001057455"/>
    </source>
</evidence>
<feature type="disulfide bond" evidence="6">
    <location>
        <begin position="123"/>
        <end position="128"/>
    </location>
</feature>
<comment type="caution">
    <text evidence="10">The sequence shown here is derived from an EMBL/GenBank/DDBJ whole genome shotgun (WGS) entry which is preliminary data.</text>
</comment>
<evidence type="ECO:0000256" key="6">
    <source>
        <dbReference type="PIRSR" id="PIRSR601461-2"/>
    </source>
</evidence>
<dbReference type="InterPro" id="IPR033121">
    <property type="entry name" value="PEPTIDASE_A1"/>
</dbReference>
<dbReference type="AlphaFoldDB" id="A0A9W5TB52"/>
<feature type="active site" evidence="5">
    <location>
        <position position="372"/>
    </location>
</feature>
<keyword evidence="3 7" id="KW-0064">Aspartyl protease</keyword>
<comment type="similarity">
    <text evidence="1 7">Belongs to the peptidase A1 family.</text>
</comment>
<evidence type="ECO:0000256" key="2">
    <source>
        <dbReference type="ARBA" id="ARBA00022670"/>
    </source>
</evidence>
<dbReference type="PROSITE" id="PS00141">
    <property type="entry name" value="ASP_PROTEASE"/>
    <property type="match status" value="1"/>
</dbReference>
<protein>
    <submittedName>
        <fullName evidence="10">Aspartyl protease</fullName>
    </submittedName>
</protein>
<dbReference type="Proteomes" id="UP001057455">
    <property type="component" value="Unassembled WGS sequence"/>
</dbReference>
<dbReference type="EMBL" id="BLIY01000009">
    <property type="protein sequence ID" value="GFE54141.1"/>
    <property type="molecule type" value="Genomic_DNA"/>
</dbReference>
<evidence type="ECO:0000256" key="7">
    <source>
        <dbReference type="RuleBase" id="RU000454"/>
    </source>
</evidence>
<accession>A0A9W5TB52</accession>
<dbReference type="GO" id="GO:0004190">
    <property type="term" value="F:aspartic-type endopeptidase activity"/>
    <property type="evidence" value="ECO:0007669"/>
    <property type="project" value="UniProtKB-KW"/>
</dbReference>
<dbReference type="InterPro" id="IPR001461">
    <property type="entry name" value="Aspartic_peptidase_A1"/>
</dbReference>
<feature type="chain" id="PRO_5040893570" evidence="8">
    <location>
        <begin position="21"/>
        <end position="491"/>
    </location>
</feature>
<dbReference type="SUPFAM" id="SSF50630">
    <property type="entry name" value="Acid proteases"/>
    <property type="match status" value="1"/>
</dbReference>
<dbReference type="PANTHER" id="PTHR47966:SF51">
    <property type="entry name" value="BETA-SITE APP-CLEAVING ENZYME, ISOFORM A-RELATED"/>
    <property type="match status" value="1"/>
</dbReference>
<feature type="active site" evidence="5">
    <location>
        <position position="110"/>
    </location>
</feature>
<dbReference type="PROSITE" id="PS51767">
    <property type="entry name" value="PEPTIDASE_A1"/>
    <property type="match status" value="1"/>
</dbReference>
<organism evidence="10 11">
    <name type="scientific">Babesia ovis</name>
    <dbReference type="NCBI Taxonomy" id="5869"/>
    <lineage>
        <taxon>Eukaryota</taxon>
        <taxon>Sar</taxon>
        <taxon>Alveolata</taxon>
        <taxon>Apicomplexa</taxon>
        <taxon>Aconoidasida</taxon>
        <taxon>Piroplasmida</taxon>
        <taxon>Babesiidae</taxon>
        <taxon>Babesia</taxon>
    </lineage>
</organism>
<keyword evidence="6" id="KW-1015">Disulfide bond</keyword>
<feature type="domain" description="Peptidase A1" evidence="9">
    <location>
        <begin position="89"/>
        <end position="484"/>
    </location>
</feature>
<dbReference type="InterPro" id="IPR034164">
    <property type="entry name" value="Pepsin-like_dom"/>
</dbReference>
<keyword evidence="4 7" id="KW-0378">Hydrolase</keyword>
<reference evidence="10" key="1">
    <citation type="submission" date="2019-12" db="EMBL/GenBank/DDBJ databases">
        <title>Genome sequence of Babesia ovis.</title>
        <authorList>
            <person name="Yamagishi J."/>
            <person name="Sevinc F."/>
            <person name="Xuan X."/>
        </authorList>
    </citation>
    <scope>NUCLEOTIDE SEQUENCE</scope>
    <source>
        <strain evidence="10">Selcuk</strain>
    </source>
</reference>
<evidence type="ECO:0000256" key="3">
    <source>
        <dbReference type="ARBA" id="ARBA00022750"/>
    </source>
</evidence>
<proteinExistence type="inferred from homology"/>
<gene>
    <name evidence="10" type="ORF">BaOVIS_015450</name>
</gene>
<name>A0A9W5TB52_BABOV</name>
<feature type="signal peptide" evidence="8">
    <location>
        <begin position="1"/>
        <end position="20"/>
    </location>
</feature>